<dbReference type="InterPro" id="IPR036236">
    <property type="entry name" value="Znf_C2H2_sf"/>
</dbReference>
<reference evidence="8" key="1">
    <citation type="submission" date="2015-06" db="EMBL/GenBank/DDBJ databases">
        <title>Expansion of signal transduction pathways in fungi by whole-genome duplication.</title>
        <authorList>
            <consortium name="DOE Joint Genome Institute"/>
            <person name="Corrochano L.M."/>
            <person name="Kuo A."/>
            <person name="Marcet-Houben M."/>
            <person name="Polaino S."/>
            <person name="Salamov A."/>
            <person name="Villalobos J.M."/>
            <person name="Alvarez M.I."/>
            <person name="Avalos J."/>
            <person name="Benito E.P."/>
            <person name="Benoit I."/>
            <person name="Burger G."/>
            <person name="Camino L.P."/>
            <person name="Canovas D."/>
            <person name="Cerda-Olmedo E."/>
            <person name="Cheng J.-F."/>
            <person name="Dominguez A."/>
            <person name="Elias M."/>
            <person name="Eslava A.P."/>
            <person name="Glaser F."/>
            <person name="Grimwood J."/>
            <person name="Gutierrez G."/>
            <person name="Heitman J."/>
            <person name="Henrissat B."/>
            <person name="Iturriaga E.A."/>
            <person name="Lang B.F."/>
            <person name="Lavin J.L."/>
            <person name="Lee S."/>
            <person name="Li W."/>
            <person name="Lindquist E."/>
            <person name="Lopez-Garcia S."/>
            <person name="Luque E.M."/>
            <person name="Marcos A.T."/>
            <person name="Martin J."/>
            <person name="McCluskey K."/>
            <person name="Medina H.R."/>
            <person name="Miralles-Duran A."/>
            <person name="Miyazaki A."/>
            <person name="Munoz-Torres E."/>
            <person name="Oguiza J.A."/>
            <person name="Ohm R."/>
            <person name="Olmedo M."/>
            <person name="Orejas M."/>
            <person name="Ortiz-Castellanos L."/>
            <person name="Pisabarro A.G."/>
            <person name="Rodriguez-Romero J."/>
            <person name="Ruiz-Herrera J."/>
            <person name="Ruiz-Vazquez R."/>
            <person name="Sanz C."/>
            <person name="Schackwitz W."/>
            <person name="Schmutz J."/>
            <person name="Shahriari M."/>
            <person name="Shelest E."/>
            <person name="Silva-Franco F."/>
            <person name="Soanes D."/>
            <person name="Syed K."/>
            <person name="Tagua V.G."/>
            <person name="Talbot N.J."/>
            <person name="Thon M."/>
            <person name="De vries R.P."/>
            <person name="Wiebenga A."/>
            <person name="Yadav J.S."/>
            <person name="Braun E.L."/>
            <person name="Baker S."/>
            <person name="Garre V."/>
            <person name="Horwitz B."/>
            <person name="Torres-Martinez S."/>
            <person name="Idnurm A."/>
            <person name="Herrera-Estrella A."/>
            <person name="Gabaldon T."/>
            <person name="Grigoriev I.V."/>
        </authorList>
    </citation>
    <scope>NUCLEOTIDE SEQUENCE [LARGE SCALE GENOMIC DNA]</scope>
    <source>
        <strain evidence="8">NRRL 1555(-)</strain>
    </source>
</reference>
<dbReference type="GO" id="GO:0045944">
    <property type="term" value="P:positive regulation of transcription by RNA polymerase II"/>
    <property type="evidence" value="ECO:0007669"/>
    <property type="project" value="UniProtKB-ARBA"/>
</dbReference>
<dbReference type="SUPFAM" id="SSF57667">
    <property type="entry name" value="beta-beta-alpha zinc fingers"/>
    <property type="match status" value="1"/>
</dbReference>
<dbReference type="STRING" id="763407.A0A162YBT6"/>
<evidence type="ECO:0000256" key="4">
    <source>
        <dbReference type="ARBA" id="ARBA00022833"/>
    </source>
</evidence>
<dbReference type="PROSITE" id="PS00028">
    <property type="entry name" value="ZINC_FINGER_C2H2_1"/>
    <property type="match status" value="1"/>
</dbReference>
<keyword evidence="8" id="KW-1185">Reference proteome</keyword>
<dbReference type="GeneID" id="28988729"/>
<dbReference type="PANTHER" id="PTHR19818:SF139">
    <property type="entry name" value="PAIR-RULE PROTEIN ODD-PAIRED"/>
    <property type="match status" value="1"/>
</dbReference>
<dbReference type="InterPro" id="IPR013087">
    <property type="entry name" value="Znf_C2H2_type"/>
</dbReference>
<accession>A0A162YBT6</accession>
<sequence length="77" mass="9282">CPNPNCFKRLGRWYQLDVHLKSHFGIGHFSCSYEDCKKIFASQEIMKRHLKSVHEKKLYQCDGCYKSYNRKDELTRH</sequence>
<feature type="non-terminal residue" evidence="7">
    <location>
        <position position="77"/>
    </location>
</feature>
<evidence type="ECO:0000256" key="1">
    <source>
        <dbReference type="ARBA" id="ARBA00022723"/>
    </source>
</evidence>
<dbReference type="GO" id="GO:0008270">
    <property type="term" value="F:zinc ion binding"/>
    <property type="evidence" value="ECO:0007669"/>
    <property type="project" value="UniProtKB-KW"/>
</dbReference>
<dbReference type="VEuPathDB" id="FungiDB:PHYBLDRAFT_104193"/>
<dbReference type="PROSITE" id="PS50157">
    <property type="entry name" value="ZINC_FINGER_C2H2_2"/>
    <property type="match status" value="2"/>
</dbReference>
<gene>
    <name evidence="7" type="ORF">PHYBLDRAFT_104193</name>
</gene>
<feature type="domain" description="C2H2-type" evidence="6">
    <location>
        <begin position="29"/>
        <end position="54"/>
    </location>
</feature>
<organism evidence="7 8">
    <name type="scientific">Phycomyces blakesleeanus (strain ATCC 8743b / DSM 1359 / FGSC 10004 / NBRC 33097 / NRRL 1555)</name>
    <dbReference type="NCBI Taxonomy" id="763407"/>
    <lineage>
        <taxon>Eukaryota</taxon>
        <taxon>Fungi</taxon>
        <taxon>Fungi incertae sedis</taxon>
        <taxon>Mucoromycota</taxon>
        <taxon>Mucoromycotina</taxon>
        <taxon>Mucoromycetes</taxon>
        <taxon>Mucorales</taxon>
        <taxon>Phycomycetaceae</taxon>
        <taxon>Phycomyces</taxon>
    </lineage>
</organism>
<name>A0A162YBT6_PHYB8</name>
<dbReference type="GO" id="GO:0005634">
    <property type="term" value="C:nucleus"/>
    <property type="evidence" value="ECO:0007669"/>
    <property type="project" value="UniProtKB-ARBA"/>
</dbReference>
<keyword evidence="2" id="KW-0677">Repeat</keyword>
<dbReference type="Proteomes" id="UP000077315">
    <property type="component" value="Unassembled WGS sequence"/>
</dbReference>
<evidence type="ECO:0000313" key="7">
    <source>
        <dbReference type="EMBL" id="OAD79605.1"/>
    </source>
</evidence>
<dbReference type="Pfam" id="PF00096">
    <property type="entry name" value="zf-C2H2"/>
    <property type="match status" value="1"/>
</dbReference>
<keyword evidence="3 5" id="KW-0863">Zinc-finger</keyword>
<feature type="non-terminal residue" evidence="7">
    <location>
        <position position="1"/>
    </location>
</feature>
<keyword evidence="4" id="KW-0862">Zinc</keyword>
<evidence type="ECO:0000259" key="6">
    <source>
        <dbReference type="PROSITE" id="PS50157"/>
    </source>
</evidence>
<evidence type="ECO:0000313" key="8">
    <source>
        <dbReference type="Proteomes" id="UP000077315"/>
    </source>
</evidence>
<evidence type="ECO:0000256" key="3">
    <source>
        <dbReference type="ARBA" id="ARBA00022771"/>
    </source>
</evidence>
<dbReference type="SMART" id="SM00355">
    <property type="entry name" value="ZnF_C2H2"/>
    <property type="match status" value="2"/>
</dbReference>
<evidence type="ECO:0000256" key="2">
    <source>
        <dbReference type="ARBA" id="ARBA00022737"/>
    </source>
</evidence>
<dbReference type="Gene3D" id="3.30.160.60">
    <property type="entry name" value="Classic Zinc Finger"/>
    <property type="match status" value="2"/>
</dbReference>
<dbReference type="RefSeq" id="XP_018297645.1">
    <property type="nucleotide sequence ID" value="XM_018427823.1"/>
</dbReference>
<dbReference type="GO" id="GO:0000981">
    <property type="term" value="F:DNA-binding transcription factor activity, RNA polymerase II-specific"/>
    <property type="evidence" value="ECO:0007669"/>
    <property type="project" value="TreeGrafter"/>
</dbReference>
<protein>
    <submittedName>
        <fullName evidence="7">C2H2-type zinc finger transcription factor</fullName>
    </submittedName>
</protein>
<dbReference type="AlphaFoldDB" id="A0A162YBT6"/>
<proteinExistence type="predicted"/>
<feature type="domain" description="C2H2-type" evidence="6">
    <location>
        <begin position="59"/>
        <end position="77"/>
    </location>
</feature>
<dbReference type="OrthoDB" id="6365676at2759"/>
<dbReference type="GO" id="GO:0000978">
    <property type="term" value="F:RNA polymerase II cis-regulatory region sequence-specific DNA binding"/>
    <property type="evidence" value="ECO:0007669"/>
    <property type="project" value="TreeGrafter"/>
</dbReference>
<evidence type="ECO:0000256" key="5">
    <source>
        <dbReference type="PROSITE-ProRule" id="PRU00042"/>
    </source>
</evidence>
<dbReference type="PANTHER" id="PTHR19818">
    <property type="entry name" value="ZINC FINGER PROTEIN ZIC AND GLI"/>
    <property type="match status" value="1"/>
</dbReference>
<keyword evidence="1" id="KW-0479">Metal-binding</keyword>
<dbReference type="InParanoid" id="A0A162YBT6"/>
<dbReference type="InterPro" id="IPR050329">
    <property type="entry name" value="GLI_C2H2-zinc-finger"/>
</dbReference>
<dbReference type="EMBL" id="KV440972">
    <property type="protein sequence ID" value="OAD79605.1"/>
    <property type="molecule type" value="Genomic_DNA"/>
</dbReference>